<accession>A0A2K3K357</accession>
<reference evidence="2 3" key="2">
    <citation type="journal article" date="2017" name="Front. Plant Sci.">
        <title>Gene Classification and Mining of Molecular Markers Useful in Red Clover (Trifolium pratense) Breeding.</title>
        <authorList>
            <person name="Istvanek J."/>
            <person name="Dluhosova J."/>
            <person name="Dluhos P."/>
            <person name="Patkova L."/>
            <person name="Nedelnik J."/>
            <person name="Repkova J."/>
        </authorList>
    </citation>
    <scope>NUCLEOTIDE SEQUENCE [LARGE SCALE GENOMIC DNA]</scope>
    <source>
        <strain evidence="3">cv. Tatra</strain>
        <tissue evidence="2">Young leaves</tissue>
    </source>
</reference>
<name>A0A2K3K357_TRIPR</name>
<organism evidence="2 3">
    <name type="scientific">Trifolium pratense</name>
    <name type="common">Red clover</name>
    <dbReference type="NCBI Taxonomy" id="57577"/>
    <lineage>
        <taxon>Eukaryota</taxon>
        <taxon>Viridiplantae</taxon>
        <taxon>Streptophyta</taxon>
        <taxon>Embryophyta</taxon>
        <taxon>Tracheophyta</taxon>
        <taxon>Spermatophyta</taxon>
        <taxon>Magnoliopsida</taxon>
        <taxon>eudicotyledons</taxon>
        <taxon>Gunneridae</taxon>
        <taxon>Pentapetalae</taxon>
        <taxon>rosids</taxon>
        <taxon>fabids</taxon>
        <taxon>Fabales</taxon>
        <taxon>Fabaceae</taxon>
        <taxon>Papilionoideae</taxon>
        <taxon>50 kb inversion clade</taxon>
        <taxon>NPAAA clade</taxon>
        <taxon>Hologalegina</taxon>
        <taxon>IRL clade</taxon>
        <taxon>Trifolieae</taxon>
        <taxon>Trifolium</taxon>
    </lineage>
</organism>
<protein>
    <submittedName>
        <fullName evidence="2">Uncharacterized protein</fullName>
    </submittedName>
</protein>
<dbReference type="EMBL" id="ASHM01083325">
    <property type="protein sequence ID" value="PNX60706.1"/>
    <property type="molecule type" value="Genomic_DNA"/>
</dbReference>
<dbReference type="AlphaFoldDB" id="A0A2K3K357"/>
<proteinExistence type="predicted"/>
<dbReference type="Proteomes" id="UP000236291">
    <property type="component" value="Unassembled WGS sequence"/>
</dbReference>
<comment type="caution">
    <text evidence="2">The sequence shown here is derived from an EMBL/GenBank/DDBJ whole genome shotgun (WGS) entry which is preliminary data.</text>
</comment>
<feature type="compositionally biased region" description="Acidic residues" evidence="1">
    <location>
        <begin position="69"/>
        <end position="79"/>
    </location>
</feature>
<evidence type="ECO:0000313" key="3">
    <source>
        <dbReference type="Proteomes" id="UP000236291"/>
    </source>
</evidence>
<sequence length="79" mass="8497">MYNGPPNKVDDGELAVVCELVIDMNRSIGVPTESAAGGSSGSGRNEEPAPTENKEGRRKSGFYLNELPPNEDDDETEDK</sequence>
<evidence type="ECO:0000313" key="2">
    <source>
        <dbReference type="EMBL" id="PNX60706.1"/>
    </source>
</evidence>
<reference evidence="2 3" key="1">
    <citation type="journal article" date="2014" name="Am. J. Bot.">
        <title>Genome assembly and annotation for red clover (Trifolium pratense; Fabaceae).</title>
        <authorList>
            <person name="Istvanek J."/>
            <person name="Jaros M."/>
            <person name="Krenek A."/>
            <person name="Repkova J."/>
        </authorList>
    </citation>
    <scope>NUCLEOTIDE SEQUENCE [LARGE SCALE GENOMIC DNA]</scope>
    <source>
        <strain evidence="3">cv. Tatra</strain>
        <tissue evidence="2">Young leaves</tissue>
    </source>
</reference>
<evidence type="ECO:0000256" key="1">
    <source>
        <dbReference type="SAM" id="MobiDB-lite"/>
    </source>
</evidence>
<feature type="region of interest" description="Disordered" evidence="1">
    <location>
        <begin position="27"/>
        <end position="79"/>
    </location>
</feature>
<gene>
    <name evidence="2" type="ORF">L195_g052068</name>
</gene>
<feature type="compositionally biased region" description="Basic and acidic residues" evidence="1">
    <location>
        <begin position="44"/>
        <end position="55"/>
    </location>
</feature>